<dbReference type="SMART" id="SM00220">
    <property type="entry name" value="S_TKc"/>
    <property type="match status" value="1"/>
</dbReference>
<keyword evidence="1 8" id="KW-0808">Transferase</keyword>
<comment type="similarity">
    <text evidence="8">Belongs to the protein kinase superfamily. Tyr protein kinase family.</text>
</comment>
<dbReference type="PANTHER" id="PTHR24418">
    <property type="entry name" value="TYROSINE-PROTEIN KINASE"/>
    <property type="match status" value="1"/>
</dbReference>
<dbReference type="InterPro" id="IPR000980">
    <property type="entry name" value="SH2"/>
</dbReference>
<evidence type="ECO:0000256" key="2">
    <source>
        <dbReference type="ARBA" id="ARBA00022741"/>
    </source>
</evidence>
<dbReference type="InterPro" id="IPR001245">
    <property type="entry name" value="Ser-Thr/Tyr_kinase_cat_dom"/>
</dbReference>
<dbReference type="AlphaFoldDB" id="A0AAF3J2Q4"/>
<organism evidence="12 13">
    <name type="scientific">Mesorhabditis belari</name>
    <dbReference type="NCBI Taxonomy" id="2138241"/>
    <lineage>
        <taxon>Eukaryota</taxon>
        <taxon>Metazoa</taxon>
        <taxon>Ecdysozoa</taxon>
        <taxon>Nematoda</taxon>
        <taxon>Chromadorea</taxon>
        <taxon>Rhabditida</taxon>
        <taxon>Rhabditina</taxon>
        <taxon>Rhabditomorpha</taxon>
        <taxon>Rhabditoidea</taxon>
        <taxon>Rhabditidae</taxon>
        <taxon>Mesorhabditinae</taxon>
        <taxon>Mesorhabditis</taxon>
    </lineage>
</organism>
<keyword evidence="7" id="KW-0727">SH2 domain</keyword>
<reference evidence="13" key="1">
    <citation type="submission" date="2024-02" db="UniProtKB">
        <authorList>
            <consortium name="WormBaseParasite"/>
        </authorList>
    </citation>
    <scope>IDENTIFICATION</scope>
</reference>
<evidence type="ECO:0000313" key="13">
    <source>
        <dbReference type="WBParaSite" id="MBELARI_LOCUS12524"/>
    </source>
</evidence>
<comment type="catalytic activity">
    <reaction evidence="6 8">
        <text>L-tyrosyl-[protein] + ATP = O-phospho-L-tyrosyl-[protein] + ADP + H(+)</text>
        <dbReference type="Rhea" id="RHEA:10596"/>
        <dbReference type="Rhea" id="RHEA-COMP:10136"/>
        <dbReference type="Rhea" id="RHEA-COMP:20101"/>
        <dbReference type="ChEBI" id="CHEBI:15378"/>
        <dbReference type="ChEBI" id="CHEBI:30616"/>
        <dbReference type="ChEBI" id="CHEBI:46858"/>
        <dbReference type="ChEBI" id="CHEBI:61978"/>
        <dbReference type="ChEBI" id="CHEBI:456216"/>
        <dbReference type="EC" id="2.7.10.2"/>
    </reaction>
</comment>
<dbReference type="GO" id="GO:0004715">
    <property type="term" value="F:non-membrane spanning protein tyrosine kinase activity"/>
    <property type="evidence" value="ECO:0007669"/>
    <property type="project" value="UniProtKB-EC"/>
</dbReference>
<dbReference type="WBParaSite" id="MBELARI_LOCUS12524">
    <property type="protein sequence ID" value="MBELARI_LOCUS12524"/>
    <property type="gene ID" value="MBELARI_LOCUS12524"/>
</dbReference>
<dbReference type="InterPro" id="IPR008266">
    <property type="entry name" value="Tyr_kinase_AS"/>
</dbReference>
<dbReference type="SUPFAM" id="SSF56112">
    <property type="entry name" value="Protein kinase-like (PK-like)"/>
    <property type="match status" value="1"/>
</dbReference>
<evidence type="ECO:0000256" key="7">
    <source>
        <dbReference type="PROSITE-ProRule" id="PRU00191"/>
    </source>
</evidence>
<dbReference type="InterPro" id="IPR020635">
    <property type="entry name" value="Tyr_kinase_cat_dom"/>
</dbReference>
<dbReference type="EC" id="2.7.10.2" evidence="8"/>
<dbReference type="SMART" id="SM00252">
    <property type="entry name" value="SH2"/>
    <property type="match status" value="1"/>
</dbReference>
<dbReference type="Gene3D" id="3.30.505.10">
    <property type="entry name" value="SH2 domain"/>
    <property type="match status" value="1"/>
</dbReference>
<evidence type="ECO:0000256" key="9">
    <source>
        <dbReference type="SAM" id="MobiDB-lite"/>
    </source>
</evidence>
<dbReference type="GO" id="GO:0005524">
    <property type="term" value="F:ATP binding"/>
    <property type="evidence" value="ECO:0007669"/>
    <property type="project" value="UniProtKB-KW"/>
</dbReference>
<evidence type="ECO:0000256" key="4">
    <source>
        <dbReference type="ARBA" id="ARBA00022840"/>
    </source>
</evidence>
<feature type="region of interest" description="Disordered" evidence="9">
    <location>
        <begin position="66"/>
        <end position="100"/>
    </location>
</feature>
<dbReference type="PROSITE" id="PS50001">
    <property type="entry name" value="SH2"/>
    <property type="match status" value="1"/>
</dbReference>
<proteinExistence type="inferred from homology"/>
<dbReference type="Gene3D" id="1.10.510.10">
    <property type="entry name" value="Transferase(Phosphotransferase) domain 1"/>
    <property type="match status" value="1"/>
</dbReference>
<dbReference type="Proteomes" id="UP000887575">
    <property type="component" value="Unassembled WGS sequence"/>
</dbReference>
<evidence type="ECO:0000256" key="3">
    <source>
        <dbReference type="ARBA" id="ARBA00022777"/>
    </source>
</evidence>
<dbReference type="PROSITE" id="PS50011">
    <property type="entry name" value="PROTEIN_KINASE_DOM"/>
    <property type="match status" value="1"/>
</dbReference>
<protein>
    <recommendedName>
        <fullName evidence="8">Tyrosine-protein kinase</fullName>
        <ecNumber evidence="8">2.7.10.2</ecNumber>
    </recommendedName>
</protein>
<dbReference type="InterPro" id="IPR050198">
    <property type="entry name" value="Non-receptor_tyrosine_kinases"/>
</dbReference>
<keyword evidence="3 8" id="KW-0418">Kinase</keyword>
<evidence type="ECO:0000259" key="10">
    <source>
        <dbReference type="PROSITE" id="PS50001"/>
    </source>
</evidence>
<evidence type="ECO:0000259" key="11">
    <source>
        <dbReference type="PROSITE" id="PS50011"/>
    </source>
</evidence>
<accession>A0AAF3J2Q4</accession>
<keyword evidence="5 8" id="KW-0829">Tyrosine-protein kinase</keyword>
<feature type="domain" description="SH2" evidence="10">
    <location>
        <begin position="15"/>
        <end position="161"/>
    </location>
</feature>
<evidence type="ECO:0000256" key="1">
    <source>
        <dbReference type="ARBA" id="ARBA00022679"/>
    </source>
</evidence>
<dbReference type="InterPro" id="IPR011009">
    <property type="entry name" value="Kinase-like_dom_sf"/>
</dbReference>
<feature type="domain" description="Protein kinase" evidence="11">
    <location>
        <begin position="173"/>
        <end position="430"/>
    </location>
</feature>
<evidence type="ECO:0000256" key="5">
    <source>
        <dbReference type="ARBA" id="ARBA00023137"/>
    </source>
</evidence>
<dbReference type="SMART" id="SM00219">
    <property type="entry name" value="TyrKc"/>
    <property type="match status" value="1"/>
</dbReference>
<dbReference type="PRINTS" id="PR00109">
    <property type="entry name" value="TYRKINASE"/>
</dbReference>
<evidence type="ECO:0000256" key="8">
    <source>
        <dbReference type="RuleBase" id="RU362096"/>
    </source>
</evidence>
<keyword evidence="2 8" id="KW-0547">Nucleotide-binding</keyword>
<keyword evidence="12" id="KW-1185">Reference proteome</keyword>
<keyword evidence="4 8" id="KW-0067">ATP-binding</keyword>
<dbReference type="SUPFAM" id="SSF55550">
    <property type="entry name" value="SH2 domain"/>
    <property type="match status" value="1"/>
</dbReference>
<name>A0AAF3J2Q4_9BILA</name>
<dbReference type="Gene3D" id="3.30.200.20">
    <property type="entry name" value="Phosphorylase Kinase, domain 1"/>
    <property type="match status" value="1"/>
</dbReference>
<dbReference type="CDD" id="cd00192">
    <property type="entry name" value="PTKc"/>
    <property type="match status" value="1"/>
</dbReference>
<sequence length="487" mass="55050">MDGSLVTEEIRILPFYHGLLPREDISDLLRREGQFLLRISETKEDEGEKTLVISFRRALDPTINRQSIEDKVKSGRSGSGKRSTRRTITSGTKKVDREKEKMEADKRLIKHAIVHLVNNRYTIDQKESFETLLKLIEYHSRRDAVINERGKQISCRLEYPVIRQSWEYEHSDIQLEKKLGNGEFGEVWKGKIRRRQDGKWVNGAIKLSKGENAASKKKRKEVMLEIRMMRDLKHPNVVHAYGVAVLQNPIYILIELVSGGDLQKFLKNKGRNQKSKEKRLLVFHAACGIEYIHANGIIHRDLAARNCLYDGRRLRISDFGLSVKGPTYEIPSGGNQRLPIRWLSPEVLTEGKFSFESDVWAFGCLVCEIYANGEAPYDGKTNSEVKEILLDNGKPGLAVGMWKKLATFLNDGIFLPERDRASMRGVVDFLSLAIDIPRPDELHSDDETRTIASIAATTTTTTTSTAPSEAGTINSSGHALLIPLNLG</sequence>
<evidence type="ECO:0000313" key="12">
    <source>
        <dbReference type="Proteomes" id="UP000887575"/>
    </source>
</evidence>
<dbReference type="Pfam" id="PF07714">
    <property type="entry name" value="PK_Tyr_Ser-Thr"/>
    <property type="match status" value="1"/>
</dbReference>
<evidence type="ECO:0000256" key="6">
    <source>
        <dbReference type="ARBA" id="ARBA00051245"/>
    </source>
</evidence>
<dbReference type="InterPro" id="IPR000719">
    <property type="entry name" value="Prot_kinase_dom"/>
</dbReference>
<dbReference type="PROSITE" id="PS00109">
    <property type="entry name" value="PROTEIN_KINASE_TYR"/>
    <property type="match status" value="1"/>
</dbReference>
<dbReference type="InterPro" id="IPR036860">
    <property type="entry name" value="SH2_dom_sf"/>
</dbReference>